<dbReference type="Gene3D" id="2.60.40.180">
    <property type="entry name" value="Transthyretin/hydroxyisourate hydrolase domain"/>
    <property type="match status" value="1"/>
</dbReference>
<accession>A0A8C9RHF3</accession>
<dbReference type="GO" id="GO:0006144">
    <property type="term" value="P:purine nucleobase metabolic process"/>
    <property type="evidence" value="ECO:0007669"/>
    <property type="project" value="TreeGrafter"/>
</dbReference>
<name>A0A8C9RHF3_SCLFO</name>
<dbReference type="InterPro" id="IPR023416">
    <property type="entry name" value="Transthyretin/HIU_hydrolase_d"/>
</dbReference>
<dbReference type="AlphaFoldDB" id="A0A8C9RHF3"/>
<dbReference type="GeneTree" id="ENSGT01100000264203"/>
<sequence length="97" mass="11309">PKQDSNPRPTREQDCELAVYYCVLCSIKVDQCQPFGYSRTTDDDGCYQGLITREAFTPGMYKMRFETGQYWENQGQTCFYLYVEVRGETDWLCAVSL</sequence>
<dbReference type="PANTHER" id="PTHR10395">
    <property type="entry name" value="URICASE AND TRANSTHYRETIN-RELATED"/>
    <property type="match status" value="1"/>
</dbReference>
<dbReference type="InterPro" id="IPR036817">
    <property type="entry name" value="Transthyretin/HIU_hydrolase_sf"/>
</dbReference>
<organism evidence="2 3">
    <name type="scientific">Scleropages formosus</name>
    <name type="common">Asian bonytongue</name>
    <name type="synonym">Osteoglossum formosum</name>
    <dbReference type="NCBI Taxonomy" id="113540"/>
    <lineage>
        <taxon>Eukaryota</taxon>
        <taxon>Metazoa</taxon>
        <taxon>Chordata</taxon>
        <taxon>Craniata</taxon>
        <taxon>Vertebrata</taxon>
        <taxon>Euteleostomi</taxon>
        <taxon>Actinopterygii</taxon>
        <taxon>Neopterygii</taxon>
        <taxon>Teleostei</taxon>
        <taxon>Osteoglossocephala</taxon>
        <taxon>Osteoglossomorpha</taxon>
        <taxon>Osteoglossiformes</taxon>
        <taxon>Osteoglossidae</taxon>
        <taxon>Scleropages</taxon>
    </lineage>
</organism>
<feature type="domain" description="Transthyretin/hydroxyisourate hydrolase" evidence="1">
    <location>
        <begin position="37"/>
        <end position="86"/>
    </location>
</feature>
<dbReference type="Pfam" id="PF00576">
    <property type="entry name" value="Transthyretin"/>
    <property type="match status" value="1"/>
</dbReference>
<reference evidence="2" key="3">
    <citation type="submission" date="2025-09" db="UniProtKB">
        <authorList>
            <consortium name="Ensembl"/>
        </authorList>
    </citation>
    <scope>IDENTIFICATION</scope>
</reference>
<dbReference type="OrthoDB" id="10265230at2759"/>
<keyword evidence="3" id="KW-1185">Reference proteome</keyword>
<dbReference type="Proteomes" id="UP000694397">
    <property type="component" value="Chromosome 11"/>
</dbReference>
<dbReference type="PANTHER" id="PTHR10395:SF11">
    <property type="entry name" value="5-HYDROXYISOURATE HYDROLASE"/>
    <property type="match status" value="1"/>
</dbReference>
<evidence type="ECO:0000313" key="3">
    <source>
        <dbReference type="Proteomes" id="UP000694397"/>
    </source>
</evidence>
<proteinExistence type="predicted"/>
<dbReference type="Ensembl" id="ENSSFOT00015012523.2">
    <property type="protein sequence ID" value="ENSSFOP00015012367.2"/>
    <property type="gene ID" value="ENSSFOG00015007978.2"/>
</dbReference>
<reference evidence="2" key="2">
    <citation type="submission" date="2025-08" db="UniProtKB">
        <authorList>
            <consortium name="Ensembl"/>
        </authorList>
    </citation>
    <scope>IDENTIFICATION</scope>
</reference>
<evidence type="ECO:0000313" key="2">
    <source>
        <dbReference type="Ensembl" id="ENSSFOP00015012367.2"/>
    </source>
</evidence>
<evidence type="ECO:0000259" key="1">
    <source>
        <dbReference type="Pfam" id="PF00576"/>
    </source>
</evidence>
<reference evidence="2 3" key="1">
    <citation type="submission" date="2019-04" db="EMBL/GenBank/DDBJ databases">
        <authorList>
            <consortium name="Wellcome Sanger Institute Data Sharing"/>
        </authorList>
    </citation>
    <scope>NUCLEOTIDE SEQUENCE [LARGE SCALE GENOMIC DNA]</scope>
</reference>
<dbReference type="SUPFAM" id="SSF49472">
    <property type="entry name" value="Transthyretin (synonym: prealbumin)"/>
    <property type="match status" value="1"/>
</dbReference>
<protein>
    <recommendedName>
        <fullName evidence="1">Transthyretin/hydroxyisourate hydrolase domain-containing protein</fullName>
    </recommendedName>
</protein>